<dbReference type="RefSeq" id="WP_109089730.1">
    <property type="nucleotide sequence ID" value="NZ_CP048039.1"/>
</dbReference>
<accession>A0A2U2BHM4</accession>
<protein>
    <submittedName>
        <fullName evidence="1">DUF333 domain-containing protein</fullName>
    </submittedName>
</protein>
<dbReference type="EMBL" id="QEXO01000004">
    <property type="protein sequence ID" value="PWE13523.1"/>
    <property type="molecule type" value="Genomic_DNA"/>
</dbReference>
<comment type="caution">
    <text evidence="1">The sequence shown here is derived from an EMBL/GenBank/DDBJ whole genome shotgun (WGS) entry which is preliminary data.</text>
</comment>
<name>A0A2U2BHM4_ALCFA</name>
<evidence type="ECO:0000313" key="1">
    <source>
        <dbReference type="EMBL" id="PWE13523.1"/>
    </source>
</evidence>
<gene>
    <name evidence="1" type="ORF">DF183_17165</name>
</gene>
<dbReference type="Proteomes" id="UP000245216">
    <property type="component" value="Unassembled WGS sequence"/>
</dbReference>
<proteinExistence type="predicted"/>
<reference evidence="1 2" key="2">
    <citation type="submission" date="2018-05" db="EMBL/GenBank/DDBJ databases">
        <authorList>
            <person name="Lanie J.A."/>
            <person name="Ng W.-L."/>
            <person name="Kazmierczak K.M."/>
            <person name="Andrzejewski T.M."/>
            <person name="Davidsen T.M."/>
            <person name="Wayne K.J."/>
            <person name="Tettelin H."/>
            <person name="Glass J.I."/>
            <person name="Rusch D."/>
            <person name="Podicherti R."/>
            <person name="Tsui H.-C.T."/>
            <person name="Winkler M.E."/>
        </authorList>
    </citation>
    <scope>NUCLEOTIDE SEQUENCE [LARGE SCALE GENOMIC DNA]</scope>
    <source>
        <strain evidence="1 2">YBY</strain>
    </source>
</reference>
<sequence length="79" mass="8353">MMKWGILGLVGVLSACANQPSTQPPVGIANPASAYCVEKGGRLDIVNTPTGQVGMCTLPDGTVIEEWELMRRDHPSAKS</sequence>
<reference evidence="1 2" key="1">
    <citation type="submission" date="2018-05" db="EMBL/GenBank/DDBJ databases">
        <title>Genome Sequence of an Efficient Indole-Degrading Bacterium, Alcaligenes sp.YBY.</title>
        <authorList>
            <person name="Yang B."/>
        </authorList>
    </citation>
    <scope>NUCLEOTIDE SEQUENCE [LARGE SCALE GENOMIC DNA]</scope>
    <source>
        <strain evidence="1 2">YBY</strain>
    </source>
</reference>
<dbReference type="STRING" id="511.UZ73_17955"/>
<dbReference type="PANTHER" id="PTHR38008">
    <property type="entry name" value="HEMOLYSIN-RELATED"/>
    <property type="match status" value="1"/>
</dbReference>
<evidence type="ECO:0000313" key="2">
    <source>
        <dbReference type="Proteomes" id="UP000245216"/>
    </source>
</evidence>
<dbReference type="InterPro" id="IPR005590">
    <property type="entry name" value="DUF333"/>
</dbReference>
<organism evidence="1 2">
    <name type="scientific">Alcaligenes faecalis</name>
    <dbReference type="NCBI Taxonomy" id="511"/>
    <lineage>
        <taxon>Bacteria</taxon>
        <taxon>Pseudomonadati</taxon>
        <taxon>Pseudomonadota</taxon>
        <taxon>Betaproteobacteria</taxon>
        <taxon>Burkholderiales</taxon>
        <taxon>Alcaligenaceae</taxon>
        <taxon>Alcaligenes</taxon>
    </lineage>
</organism>
<dbReference type="AlphaFoldDB" id="A0A2U2BHM4"/>
<dbReference type="PANTHER" id="PTHR38008:SF2">
    <property type="entry name" value="HEMOLYSIN"/>
    <property type="match status" value="1"/>
</dbReference>
<dbReference type="PROSITE" id="PS51257">
    <property type="entry name" value="PROKAR_LIPOPROTEIN"/>
    <property type="match status" value="1"/>
</dbReference>
<dbReference type="Pfam" id="PF03891">
    <property type="entry name" value="DUF333"/>
    <property type="match status" value="1"/>
</dbReference>